<dbReference type="PATRIC" id="fig|28092.6.peg.4328"/>
<dbReference type="PANTHER" id="PTHR30035:SF3">
    <property type="entry name" value="INTERMEMBRANE PHOSPHOLIPID TRANSPORT SYSTEM LIPOPROTEIN MLAA"/>
    <property type="match status" value="1"/>
</dbReference>
<name>A0A0F5JXB4_9BURK</name>
<dbReference type="InterPro" id="IPR007428">
    <property type="entry name" value="MlaA"/>
</dbReference>
<feature type="chain" id="PRO_5002490627" evidence="3">
    <location>
        <begin position="22"/>
        <end position="273"/>
    </location>
</feature>
<dbReference type="RefSeq" id="WP_046153602.1">
    <property type="nucleotide sequence ID" value="NZ_CADFGU010000014.1"/>
</dbReference>
<evidence type="ECO:0000256" key="1">
    <source>
        <dbReference type="ARBA" id="ARBA00010634"/>
    </source>
</evidence>
<feature type="signal peptide" evidence="3">
    <location>
        <begin position="1"/>
        <end position="21"/>
    </location>
</feature>
<evidence type="ECO:0000256" key="3">
    <source>
        <dbReference type="SAM" id="SignalP"/>
    </source>
</evidence>
<comment type="similarity">
    <text evidence="1">Belongs to the MlaA family.</text>
</comment>
<dbReference type="EMBL" id="LAQU01000022">
    <property type="protein sequence ID" value="KKB62274.1"/>
    <property type="molecule type" value="Genomic_DNA"/>
</dbReference>
<sequence length="273" mass="28633">MIKSRGIVAVLAGGMLLSACSTVQTPIKQDPLEGFNRTMFTVNDKVDQYAFRPVAKAYNWVLPQPIRTGISNVFSNVGDVTVAANKLLQGNVTGGVETIMRIAINTVFGLGGIFDIATQARLPKQQADFGLTLGHYGVPAGPYLVLPFFGPSTVRDAVGMVPDAYMSPITYVRPNWIRFTLVGVKAVSVRAAYLNATDLLQSAALDQYSFVRNAYLQRRQYMLGKNQDSGALPDYGDDGGTEGGAAAPGAASATVAPAAAPAGASGASAAPAR</sequence>
<dbReference type="Pfam" id="PF04333">
    <property type="entry name" value="MlaA"/>
    <property type="match status" value="1"/>
</dbReference>
<evidence type="ECO:0000256" key="2">
    <source>
        <dbReference type="ARBA" id="ARBA00022729"/>
    </source>
</evidence>
<keyword evidence="5" id="KW-1185">Reference proteome</keyword>
<reference evidence="4 5" key="1">
    <citation type="submission" date="2015-03" db="EMBL/GenBank/DDBJ databases">
        <title>Draft Genome Sequence of Burkholderia andropogonis type strain ICMP2807, isolated from Sorghum bicolor.</title>
        <authorList>
            <person name="Lopes-Santos L."/>
            <person name="Castro D.B."/>
            <person name="Ottoboni L.M."/>
            <person name="Park D."/>
            <person name="Weirc B.S."/>
            <person name="Destefano S.A."/>
        </authorList>
    </citation>
    <scope>NUCLEOTIDE SEQUENCE [LARGE SCALE GENOMIC DNA]</scope>
    <source>
        <strain evidence="4 5">ICMP2807</strain>
    </source>
</reference>
<dbReference type="OrthoDB" id="9785326at2"/>
<accession>A0A0F5JXB4</accession>
<dbReference type="PANTHER" id="PTHR30035">
    <property type="entry name" value="LIPOPROTEIN VACJ-RELATED"/>
    <property type="match status" value="1"/>
</dbReference>
<dbReference type="Proteomes" id="UP000033618">
    <property type="component" value="Unassembled WGS sequence"/>
</dbReference>
<dbReference type="PRINTS" id="PR01805">
    <property type="entry name" value="VACJLIPOPROT"/>
</dbReference>
<keyword evidence="2 3" id="KW-0732">Signal</keyword>
<dbReference type="GO" id="GO:0016020">
    <property type="term" value="C:membrane"/>
    <property type="evidence" value="ECO:0007669"/>
    <property type="project" value="InterPro"/>
</dbReference>
<gene>
    <name evidence="4" type="ORF">WM40_18440</name>
</gene>
<comment type="caution">
    <text evidence="4">The sequence shown here is derived from an EMBL/GenBank/DDBJ whole genome shotgun (WGS) entry which is preliminary data.</text>
</comment>
<proteinExistence type="inferred from homology"/>
<evidence type="ECO:0000313" key="4">
    <source>
        <dbReference type="EMBL" id="KKB62274.1"/>
    </source>
</evidence>
<evidence type="ECO:0000313" key="5">
    <source>
        <dbReference type="Proteomes" id="UP000033618"/>
    </source>
</evidence>
<protein>
    <submittedName>
        <fullName evidence="4">ABC transporter</fullName>
    </submittedName>
</protein>
<organism evidence="4 5">
    <name type="scientific">Robbsia andropogonis</name>
    <dbReference type="NCBI Taxonomy" id="28092"/>
    <lineage>
        <taxon>Bacteria</taxon>
        <taxon>Pseudomonadati</taxon>
        <taxon>Pseudomonadota</taxon>
        <taxon>Betaproteobacteria</taxon>
        <taxon>Burkholderiales</taxon>
        <taxon>Burkholderiaceae</taxon>
        <taxon>Robbsia</taxon>
    </lineage>
</organism>
<dbReference type="PROSITE" id="PS51257">
    <property type="entry name" value="PROKAR_LIPOPROTEIN"/>
    <property type="match status" value="1"/>
</dbReference>
<dbReference type="STRING" id="28092.WM40_18440"/>
<dbReference type="GO" id="GO:0120010">
    <property type="term" value="P:intermembrane phospholipid transfer"/>
    <property type="evidence" value="ECO:0007669"/>
    <property type="project" value="TreeGrafter"/>
</dbReference>
<dbReference type="AlphaFoldDB" id="A0A0F5JXB4"/>